<dbReference type="GO" id="GO:0003899">
    <property type="term" value="F:DNA-directed RNA polymerase activity"/>
    <property type="evidence" value="ECO:0007669"/>
    <property type="project" value="UniProtKB-UniRule"/>
</dbReference>
<dbReference type="SUPFAM" id="SSF64484">
    <property type="entry name" value="beta and beta-prime subunits of DNA dependent RNA-polymerase"/>
    <property type="match status" value="1"/>
</dbReference>
<dbReference type="InterPro" id="IPR038120">
    <property type="entry name" value="Rpb1_funnel_sf"/>
</dbReference>
<comment type="cofactor">
    <cofactor evidence="9">
        <name>Zn(2+)</name>
        <dbReference type="ChEBI" id="CHEBI:29105"/>
    </cofactor>
    <text evidence="9">Binds 1 Zn(2+) ion per subunit.</text>
</comment>
<keyword evidence="2 9" id="KW-0240">DNA-directed RNA polymerase</keyword>
<feature type="domain" description="RNA polymerase Rpb1" evidence="12">
    <location>
        <begin position="1119"/>
        <end position="1209"/>
    </location>
</feature>
<feature type="binding site" evidence="9">
    <location>
        <position position="299"/>
    </location>
    <ligand>
        <name>Zn(2+)</name>
        <dbReference type="ChEBI" id="CHEBI:29105"/>
    </ligand>
</feature>
<dbReference type="GO" id="GO:0008270">
    <property type="term" value="F:zinc ion binding"/>
    <property type="evidence" value="ECO:0007669"/>
    <property type="project" value="UniProtKB-UniRule"/>
</dbReference>
<evidence type="ECO:0000256" key="7">
    <source>
        <dbReference type="ARBA" id="ARBA00023163"/>
    </source>
</evidence>
<dbReference type="Gene3D" id="1.10.274.100">
    <property type="entry name" value="RNA polymerase Rpb1, domain 3"/>
    <property type="match status" value="1"/>
</dbReference>
<dbReference type="PANTHER" id="PTHR19376">
    <property type="entry name" value="DNA-DIRECTED RNA POLYMERASE"/>
    <property type="match status" value="1"/>
</dbReference>
<dbReference type="InterPro" id="IPR007081">
    <property type="entry name" value="RNA_pol_Rpb1_5"/>
</dbReference>
<proteinExistence type="inferred from homology"/>
<organism evidence="14 15">
    <name type="scientific">Calothrix parasitica NIES-267</name>
    <dbReference type="NCBI Taxonomy" id="1973488"/>
    <lineage>
        <taxon>Bacteria</taxon>
        <taxon>Bacillati</taxon>
        <taxon>Cyanobacteriota</taxon>
        <taxon>Cyanophyceae</taxon>
        <taxon>Nostocales</taxon>
        <taxon>Calotrichaceae</taxon>
        <taxon>Calothrix</taxon>
    </lineage>
</organism>
<dbReference type="InterPro" id="IPR042102">
    <property type="entry name" value="RNA_pol_Rpb1_3_sf"/>
</dbReference>
<evidence type="ECO:0000259" key="13">
    <source>
        <dbReference type="Pfam" id="PF05000"/>
    </source>
</evidence>
<dbReference type="GO" id="GO:0000428">
    <property type="term" value="C:DNA-directed RNA polymerase complex"/>
    <property type="evidence" value="ECO:0007669"/>
    <property type="project" value="UniProtKB-KW"/>
</dbReference>
<dbReference type="GO" id="GO:0003677">
    <property type="term" value="F:DNA binding"/>
    <property type="evidence" value="ECO:0007669"/>
    <property type="project" value="UniProtKB-UniRule"/>
</dbReference>
<dbReference type="Proteomes" id="UP000218418">
    <property type="component" value="Chromosome"/>
</dbReference>
<name>A0A1Z4LW48_9CYAN</name>
<keyword evidence="4 9" id="KW-0548">Nucleotidyltransferase</keyword>
<dbReference type="GO" id="GO:0006351">
    <property type="term" value="P:DNA-templated transcription"/>
    <property type="evidence" value="ECO:0007669"/>
    <property type="project" value="UniProtKB-UniRule"/>
</dbReference>
<evidence type="ECO:0000256" key="9">
    <source>
        <dbReference type="HAMAP-Rule" id="MF_01324"/>
    </source>
</evidence>
<feature type="domain" description="RNA polymerase Rpb1" evidence="11">
    <location>
        <begin position="7"/>
        <end position="60"/>
    </location>
</feature>
<keyword evidence="5 9" id="KW-0479">Metal-binding</keyword>
<dbReference type="OrthoDB" id="9815296at2"/>
<keyword evidence="6 9" id="KW-0862">Zinc</keyword>
<dbReference type="Pfam" id="PF05000">
    <property type="entry name" value="RNA_pol_Rpb1_4"/>
    <property type="match status" value="1"/>
</dbReference>
<dbReference type="InterPro" id="IPR045867">
    <property type="entry name" value="DNA-dir_RpoC_beta_prime"/>
</dbReference>
<keyword evidence="15" id="KW-1185">Reference proteome</keyword>
<dbReference type="PANTHER" id="PTHR19376:SF68">
    <property type="entry name" value="DNA-DIRECTED RNA POLYMERASE SUBUNIT BETA"/>
    <property type="match status" value="1"/>
</dbReference>
<dbReference type="Gene3D" id="1.10.1790.20">
    <property type="match status" value="1"/>
</dbReference>
<evidence type="ECO:0000256" key="5">
    <source>
        <dbReference type="ARBA" id="ARBA00022723"/>
    </source>
</evidence>
<evidence type="ECO:0000256" key="1">
    <source>
        <dbReference type="ARBA" id="ARBA00004026"/>
    </source>
</evidence>
<dbReference type="EMBL" id="AP018227">
    <property type="protein sequence ID" value="BAY85476.1"/>
    <property type="molecule type" value="Genomic_DNA"/>
</dbReference>
<dbReference type="NCBIfam" id="TIGR02388">
    <property type="entry name" value="rpoC2_cyan"/>
    <property type="match status" value="1"/>
</dbReference>
<accession>A0A1Z4LW48</accession>
<evidence type="ECO:0000256" key="3">
    <source>
        <dbReference type="ARBA" id="ARBA00022679"/>
    </source>
</evidence>
<dbReference type="HAMAP" id="MF_01324">
    <property type="entry name" value="RNApol_bact_RpoC2"/>
    <property type="match status" value="1"/>
</dbReference>
<dbReference type="Gene3D" id="2.40.50.100">
    <property type="match status" value="1"/>
</dbReference>
<comment type="function">
    <text evidence="1 9">DNA-dependent RNA polymerase catalyzes the transcription of DNA into RNA using the four ribonucleoside triphosphates as substrates.</text>
</comment>
<dbReference type="CDD" id="cd02655">
    <property type="entry name" value="RNAP_beta'_C"/>
    <property type="match status" value="1"/>
</dbReference>
<dbReference type="NCBIfam" id="NF002724">
    <property type="entry name" value="PRK02597.1"/>
    <property type="match status" value="1"/>
</dbReference>
<gene>
    <name evidence="9" type="primary">rpoC2</name>
    <name evidence="14" type="ORF">NIES267_49760</name>
</gene>
<comment type="similarity">
    <text evidence="9">Belongs to the RNA polymerase beta' chain family. RpoC2 subfamily.</text>
</comment>
<evidence type="ECO:0000259" key="11">
    <source>
        <dbReference type="Pfam" id="PF04983"/>
    </source>
</evidence>
<protein>
    <recommendedName>
        <fullName evidence="9">DNA-directed RNA polymerase subunit beta'</fullName>
        <shortName evidence="9">RNAP subunit beta'</shortName>
        <ecNumber evidence="9">2.7.7.6</ecNumber>
    </recommendedName>
    <alternativeName>
        <fullName evidence="9">RNA polymerase subunit beta'</fullName>
    </alternativeName>
    <alternativeName>
        <fullName evidence="9">Transcriptase subunit beta'</fullName>
    </alternativeName>
</protein>
<evidence type="ECO:0000256" key="8">
    <source>
        <dbReference type="ARBA" id="ARBA00025825"/>
    </source>
</evidence>
<feature type="domain" description="RNA polymerase Rpb1" evidence="13">
    <location>
        <begin position="89"/>
        <end position="167"/>
    </location>
</feature>
<feature type="binding site" evidence="9">
    <location>
        <position position="302"/>
    </location>
    <ligand>
        <name>Zn(2+)</name>
        <dbReference type="ChEBI" id="CHEBI:29105"/>
    </ligand>
</feature>
<sequence length="1381" mass="149302">MNENMIFRNRVVDKKQLKKLIAWGFTHYGTARTAVMADKLKELGFRYATKAGVSISVDDLMVPPSKRSLLEAAEEEIQATEKRYQRGEITEVERFQKVIDTWNGTSEALKDEVVSHFKSNNPLNSVYMMAFSGARGNISQVRQLVGMRGLMADPQGEIIDLPIKTNFREGLTVTEYIISSYGARKGLVDTALRTADSGYLTRRLVDVSQDVIIRETDCGTSRGIPVVAMMEGSKTLIPISSRLLGRAVNEDVVHPETGEILATRNTPITEELANEIEAAGITKVEVRSPLTCEAARSVCQHCYGWSLAHAKMVDLGEAVGIIAAQSIGEPGTQLTMRTFHTGGVFTGEVAQQVRAKADGTVRFKGKLRTRPYRTRHGEDALFVEANGTLTLEPTGSPKSAGMEIGVTKGSTLYVNNGSKIKQGQLLAEVALGARTTRINTEKAVKDVASDIAGQVKFSGVVPEPKTDRQGNTTTTAVRGGLIWILSGEVYNLPPGAELVVENGDKIESNGVIAETKLTSQHGGGVRLPEATPGKSTREIEIITASIVLDRAAVTVQSSQGRNNYLITTANNQVFNLRATPGTKVQNSQVVAELIDDRYRTQSGGLLKFSGVEVQKKGKAKQGYEVIQGGTLLWIPEETHEVNKDISLLIVEDGQLVDVGDEVVKDIFSQSKGVVEVTQKNDILREVVVKPGELLMVEDPETVMGKDGTFVQAGEEFLGTTFTELRYIEYVETPEGPAVLSRPVVEFPVPTNPDVPSTTSVSEENGRSIQLKAVQKISYKDSERIKSVEGVELLRTQLVLEIGEEGEEHSTSPLAADIELVADDNDPETQRLQLVILESLVIRRDIDADATQGSTSTSLEVVDGQTIEPGAVVARTRILCKEGGSIQGVKVSTDAPRRCLILRTGDTFTINVNEAPTCKAGDLLVEGAEIAPGVLAEQSGQVVKVGTANQLSAGGEQAGIVPSGESGSHYITLRMGRPYRVSPGAILQVDDNDLVQRGDNLVLLVFERAKTGDIIQGLPRIEELLEARKPKEGCILARRAGEVKPVYGDGDEAIALKILEAGGVVTDYALGPGQNMVVSEGQTVETGQPLTDGPSNPHEILEVFFNQGSDDGVYACASHALQKVQSFLVNEVQSVYQSQGIDISDKHIEVIVRQMTSKVRIDDGGDTTMLPGELIELRQVEQVNEAMSITGGAKAQYTPVLLGITKASLNTDSFISAASFQETTRVLTEAAIEGKSDWLRGLKENVIIGRLIPAGTGFNAYEEMGIVDDYAADMSNSVLDEVDDPLDMVLDDRTARNYNLDSPTMTPDFGNRSSSPSILNEPSELIADTEAIKDLSPVQDNNDLNANNNDSVIEDLKEFGLDTSFSTDTNFSTDSDFSADDE</sequence>
<feature type="domain" description="RNA polymerase Rpb1" evidence="12">
    <location>
        <begin position="170"/>
        <end position="375"/>
    </location>
</feature>
<evidence type="ECO:0000259" key="12">
    <source>
        <dbReference type="Pfam" id="PF04998"/>
    </source>
</evidence>
<evidence type="ECO:0000256" key="2">
    <source>
        <dbReference type="ARBA" id="ARBA00022478"/>
    </source>
</evidence>
<feature type="compositionally biased region" description="Low complexity" evidence="10">
    <location>
        <begin position="1362"/>
        <end position="1375"/>
    </location>
</feature>
<dbReference type="EC" id="2.7.7.6" evidence="9"/>
<evidence type="ECO:0000256" key="6">
    <source>
        <dbReference type="ARBA" id="ARBA00022833"/>
    </source>
</evidence>
<keyword evidence="7 9" id="KW-0804">Transcription</keyword>
<dbReference type="InterPro" id="IPR012756">
    <property type="entry name" value="DNA-dir_RpoC2_beta_pp"/>
</dbReference>
<comment type="catalytic activity">
    <reaction evidence="9">
        <text>RNA(n) + a ribonucleoside 5'-triphosphate = RNA(n+1) + diphosphate</text>
        <dbReference type="Rhea" id="RHEA:21248"/>
        <dbReference type="Rhea" id="RHEA-COMP:14527"/>
        <dbReference type="Rhea" id="RHEA-COMP:17342"/>
        <dbReference type="ChEBI" id="CHEBI:33019"/>
        <dbReference type="ChEBI" id="CHEBI:61557"/>
        <dbReference type="ChEBI" id="CHEBI:140395"/>
        <dbReference type="EC" id="2.7.7.6"/>
    </reaction>
</comment>
<evidence type="ECO:0000256" key="10">
    <source>
        <dbReference type="SAM" id="MobiDB-lite"/>
    </source>
</evidence>
<feature type="region of interest" description="Disordered" evidence="10">
    <location>
        <begin position="1362"/>
        <end position="1381"/>
    </location>
</feature>
<feature type="region of interest" description="Disordered" evidence="10">
    <location>
        <begin position="1298"/>
        <end position="1318"/>
    </location>
</feature>
<dbReference type="Gene3D" id="1.10.132.30">
    <property type="match status" value="1"/>
</dbReference>
<dbReference type="InterPro" id="IPR007083">
    <property type="entry name" value="RNA_pol_Rpb1_4"/>
</dbReference>
<evidence type="ECO:0000256" key="4">
    <source>
        <dbReference type="ARBA" id="ARBA00022695"/>
    </source>
</evidence>
<reference evidence="14 15" key="1">
    <citation type="submission" date="2017-06" db="EMBL/GenBank/DDBJ databases">
        <title>Genome sequencing of cyanobaciteial culture collection at National Institute for Environmental Studies (NIES).</title>
        <authorList>
            <person name="Hirose Y."/>
            <person name="Shimura Y."/>
            <person name="Fujisawa T."/>
            <person name="Nakamura Y."/>
            <person name="Kawachi M."/>
        </authorList>
    </citation>
    <scope>NUCLEOTIDE SEQUENCE [LARGE SCALE GENOMIC DNA]</scope>
    <source>
        <strain evidence="14 15">NIES-267</strain>
    </source>
</reference>
<dbReference type="Pfam" id="PF04983">
    <property type="entry name" value="RNA_pol_Rpb1_3"/>
    <property type="match status" value="1"/>
</dbReference>
<dbReference type="Gene3D" id="1.10.150.390">
    <property type="match status" value="1"/>
</dbReference>
<comment type="subunit">
    <text evidence="8 9">In cyanobacteria the RNAP catalytic core is composed of 2 alpha, 1 beta, 1 beta', 1 gamma and 1 omega subunit. When a sigma factor is associated with the core the holoenzyme is formed, which can initiate transcription.</text>
</comment>
<feature type="binding site" evidence="9">
    <location>
        <position position="218"/>
    </location>
    <ligand>
        <name>Zn(2+)</name>
        <dbReference type="ChEBI" id="CHEBI:29105"/>
    </ligand>
</feature>
<evidence type="ECO:0000313" key="15">
    <source>
        <dbReference type="Proteomes" id="UP000218418"/>
    </source>
</evidence>
<dbReference type="Pfam" id="PF04998">
    <property type="entry name" value="RNA_pol_Rpb1_5"/>
    <property type="match status" value="2"/>
</dbReference>
<keyword evidence="3 9" id="KW-0808">Transferase</keyword>
<feature type="binding site" evidence="9">
    <location>
        <position position="292"/>
    </location>
    <ligand>
        <name>Zn(2+)</name>
        <dbReference type="ChEBI" id="CHEBI:29105"/>
    </ligand>
</feature>
<dbReference type="FunFam" id="1.10.150.390:FF:000002">
    <property type="entry name" value="DNA-directed RNA polymerase subunit beta"/>
    <property type="match status" value="1"/>
</dbReference>
<dbReference type="InterPro" id="IPR007066">
    <property type="entry name" value="RNA_pol_Rpb1_3"/>
</dbReference>
<evidence type="ECO:0000313" key="14">
    <source>
        <dbReference type="EMBL" id="BAY85476.1"/>
    </source>
</evidence>